<organism evidence="2 3">
    <name type="scientific">Eumeta variegata</name>
    <name type="common">Bagworm moth</name>
    <name type="synonym">Eumeta japonica</name>
    <dbReference type="NCBI Taxonomy" id="151549"/>
    <lineage>
        <taxon>Eukaryota</taxon>
        <taxon>Metazoa</taxon>
        <taxon>Ecdysozoa</taxon>
        <taxon>Arthropoda</taxon>
        <taxon>Hexapoda</taxon>
        <taxon>Insecta</taxon>
        <taxon>Pterygota</taxon>
        <taxon>Neoptera</taxon>
        <taxon>Endopterygota</taxon>
        <taxon>Lepidoptera</taxon>
        <taxon>Glossata</taxon>
        <taxon>Ditrysia</taxon>
        <taxon>Tineoidea</taxon>
        <taxon>Psychidae</taxon>
        <taxon>Oiketicinae</taxon>
        <taxon>Eumeta</taxon>
    </lineage>
</organism>
<dbReference type="AlphaFoldDB" id="A0A4C1TSJ1"/>
<feature type="compositionally biased region" description="Polar residues" evidence="1">
    <location>
        <begin position="1"/>
        <end position="20"/>
    </location>
</feature>
<evidence type="ECO:0000256" key="1">
    <source>
        <dbReference type="SAM" id="MobiDB-lite"/>
    </source>
</evidence>
<dbReference type="EMBL" id="BGZK01000083">
    <property type="protein sequence ID" value="GBP16973.1"/>
    <property type="molecule type" value="Genomic_DNA"/>
</dbReference>
<protein>
    <submittedName>
        <fullName evidence="2">Uncharacterized protein</fullName>
    </submittedName>
</protein>
<gene>
    <name evidence="2" type="ORF">EVAR_101988_1</name>
</gene>
<name>A0A4C1TSJ1_EUMVA</name>
<comment type="caution">
    <text evidence="2">The sequence shown here is derived from an EMBL/GenBank/DDBJ whole genome shotgun (WGS) entry which is preliminary data.</text>
</comment>
<evidence type="ECO:0000313" key="3">
    <source>
        <dbReference type="Proteomes" id="UP000299102"/>
    </source>
</evidence>
<evidence type="ECO:0000313" key="2">
    <source>
        <dbReference type="EMBL" id="GBP16973.1"/>
    </source>
</evidence>
<reference evidence="2 3" key="1">
    <citation type="journal article" date="2019" name="Commun. Biol.">
        <title>The bagworm genome reveals a unique fibroin gene that provides high tensile strength.</title>
        <authorList>
            <person name="Kono N."/>
            <person name="Nakamura H."/>
            <person name="Ohtoshi R."/>
            <person name="Tomita M."/>
            <person name="Numata K."/>
            <person name="Arakawa K."/>
        </authorList>
    </citation>
    <scope>NUCLEOTIDE SEQUENCE [LARGE SCALE GENOMIC DNA]</scope>
</reference>
<accession>A0A4C1TSJ1</accession>
<feature type="region of interest" description="Disordered" evidence="1">
    <location>
        <begin position="1"/>
        <end position="26"/>
    </location>
</feature>
<dbReference type="Proteomes" id="UP000299102">
    <property type="component" value="Unassembled WGS sequence"/>
</dbReference>
<keyword evidence="3" id="KW-1185">Reference proteome</keyword>
<sequence length="134" mass="15042">MDDAQVFQSQHLMRSSSNGEPASRGAVSMEQNNFLNRSLRMRHAAIGEHEAKPLQFRAGCVSIGAITILRFEDAIKIVRSIKSAEAKTRETLSTLYLRPCDGRLLPTSFPLTTSPREYRICLFICDMSTPCYQS</sequence>
<proteinExistence type="predicted"/>